<proteinExistence type="predicted"/>
<dbReference type="EMBL" id="RBLG01000003">
    <property type="protein sequence ID" value="RKS50585.1"/>
    <property type="molecule type" value="Genomic_DNA"/>
</dbReference>
<keyword evidence="2" id="KW-0808">Transferase</keyword>
<comment type="caution">
    <text evidence="2">The sequence shown here is derived from an EMBL/GenBank/DDBJ whole genome shotgun (WGS) entry which is preliminary data.</text>
</comment>
<accession>A0A495PLK7</accession>
<dbReference type="Gene3D" id="3.40.630.30">
    <property type="match status" value="1"/>
</dbReference>
<protein>
    <submittedName>
        <fullName evidence="2">Acetyltransferase (GNAT) family protein</fullName>
    </submittedName>
</protein>
<dbReference type="Pfam" id="PF13527">
    <property type="entry name" value="Acetyltransf_9"/>
    <property type="match status" value="1"/>
</dbReference>
<name>A0A495PLK7_9FLAO</name>
<dbReference type="RefSeq" id="WP_147405653.1">
    <property type="nucleotide sequence ID" value="NZ_RBLG01000003.1"/>
</dbReference>
<evidence type="ECO:0000313" key="3">
    <source>
        <dbReference type="Proteomes" id="UP000276282"/>
    </source>
</evidence>
<evidence type="ECO:0000259" key="1">
    <source>
        <dbReference type="PROSITE" id="PS51186"/>
    </source>
</evidence>
<dbReference type="GO" id="GO:0016747">
    <property type="term" value="F:acyltransferase activity, transferring groups other than amino-acyl groups"/>
    <property type="evidence" value="ECO:0007669"/>
    <property type="project" value="InterPro"/>
</dbReference>
<organism evidence="2 3">
    <name type="scientific">Gillisia mitskevichiae</name>
    <dbReference type="NCBI Taxonomy" id="270921"/>
    <lineage>
        <taxon>Bacteria</taxon>
        <taxon>Pseudomonadati</taxon>
        <taxon>Bacteroidota</taxon>
        <taxon>Flavobacteriia</taxon>
        <taxon>Flavobacteriales</taxon>
        <taxon>Flavobacteriaceae</taxon>
        <taxon>Gillisia</taxon>
    </lineage>
</organism>
<sequence length="291" mass="33621">MENLNFREIDYQTDLSEVISLIHKNLDSTYTLDFFKWKHLENPFGKSYGLLALDGDKIIGLRMFMFWEFKTPNGKLKAIRPVDTVTDENYRGMGIFKKLTLDGLENISGEYDIVFNTPNNNSLPGYLKMGWRKMEKLDYFRVGLINPFAKSTIFLSILIDQINFKGEDSISIGGTILSDEFLKWRYKEPVYQIADFSSEGNYVIYKKSKINNIPSLIVYEIIGDPAQQRIMLISLAKKNKTPFIYYYGSDVKNGRFLKSFKRNGPVVVIKNDKYLIGDKLHFSLGDLEGKL</sequence>
<dbReference type="Proteomes" id="UP000276282">
    <property type="component" value="Unassembled WGS sequence"/>
</dbReference>
<dbReference type="SUPFAM" id="SSF55729">
    <property type="entry name" value="Acyl-CoA N-acyltransferases (Nat)"/>
    <property type="match status" value="1"/>
</dbReference>
<dbReference type="PROSITE" id="PS51186">
    <property type="entry name" value="GNAT"/>
    <property type="match status" value="1"/>
</dbReference>
<evidence type="ECO:0000313" key="2">
    <source>
        <dbReference type="EMBL" id="RKS50585.1"/>
    </source>
</evidence>
<keyword evidence="3" id="KW-1185">Reference proteome</keyword>
<dbReference type="InterPro" id="IPR016181">
    <property type="entry name" value="Acyl_CoA_acyltransferase"/>
</dbReference>
<dbReference type="OrthoDB" id="5570877at2"/>
<dbReference type="InterPro" id="IPR000182">
    <property type="entry name" value="GNAT_dom"/>
</dbReference>
<dbReference type="AlphaFoldDB" id="A0A495PLK7"/>
<feature type="domain" description="N-acetyltransferase" evidence="1">
    <location>
        <begin position="4"/>
        <end position="160"/>
    </location>
</feature>
<gene>
    <name evidence="2" type="ORF">BC962_2356</name>
</gene>
<reference evidence="2 3" key="1">
    <citation type="submission" date="2018-10" db="EMBL/GenBank/DDBJ databases">
        <title>Genomic Encyclopedia of Archaeal and Bacterial Type Strains, Phase II (KMG-II): from individual species to whole genera.</title>
        <authorList>
            <person name="Goeker M."/>
        </authorList>
    </citation>
    <scope>NUCLEOTIDE SEQUENCE [LARGE SCALE GENOMIC DNA]</scope>
    <source>
        <strain evidence="2 3">DSM 19839</strain>
    </source>
</reference>